<name>A0ABS4J2Z6_9BACL</name>
<protein>
    <submittedName>
        <fullName evidence="1">Uncharacterized protein</fullName>
    </submittedName>
</protein>
<reference evidence="1 2" key="1">
    <citation type="submission" date="2021-03" db="EMBL/GenBank/DDBJ databases">
        <title>Genomic Encyclopedia of Type Strains, Phase IV (KMG-IV): sequencing the most valuable type-strain genomes for metagenomic binning, comparative biology and taxonomic classification.</title>
        <authorList>
            <person name="Goeker M."/>
        </authorList>
    </citation>
    <scope>NUCLEOTIDE SEQUENCE [LARGE SCALE GENOMIC DNA]</scope>
    <source>
        <strain evidence="1 2">DSM 26048</strain>
    </source>
</reference>
<keyword evidence="2" id="KW-1185">Reference proteome</keyword>
<comment type="caution">
    <text evidence="1">The sequence shown here is derived from an EMBL/GenBank/DDBJ whole genome shotgun (WGS) entry which is preliminary data.</text>
</comment>
<dbReference type="EMBL" id="JAGGLB010000024">
    <property type="protein sequence ID" value="MBP1994205.1"/>
    <property type="molecule type" value="Genomic_DNA"/>
</dbReference>
<accession>A0ABS4J2Z6</accession>
<organism evidence="1 2">
    <name type="scientific">Paenibacillus eucommiae</name>
    <dbReference type="NCBI Taxonomy" id="1355755"/>
    <lineage>
        <taxon>Bacteria</taxon>
        <taxon>Bacillati</taxon>
        <taxon>Bacillota</taxon>
        <taxon>Bacilli</taxon>
        <taxon>Bacillales</taxon>
        <taxon>Paenibacillaceae</taxon>
        <taxon>Paenibacillus</taxon>
    </lineage>
</organism>
<evidence type="ECO:0000313" key="2">
    <source>
        <dbReference type="Proteomes" id="UP001519287"/>
    </source>
</evidence>
<gene>
    <name evidence="1" type="ORF">J2Z66_005841</name>
</gene>
<dbReference type="Proteomes" id="UP001519287">
    <property type="component" value="Unassembled WGS sequence"/>
</dbReference>
<proteinExistence type="predicted"/>
<evidence type="ECO:0000313" key="1">
    <source>
        <dbReference type="EMBL" id="MBP1994205.1"/>
    </source>
</evidence>
<sequence length="296" mass="33801">MMYEAHEAENNDNRYTIEFPESRLILGADQQRHGIVSLQMQEISGELIREPYFGLNVYRLMSSGKLMGVARYEPFRVTSFASNRLVLEWEAQDAHPCNMVATYEAINESVLDFTLSVEALQQLESYEVSISSYFDFSWEPFAVISSWPGKNDDADMRLIKMEDHPYIKGYYFCLPRDQKAAHIRTDGRWADAATGQMIAHHVIGPCYGRPIAIMASQEGYVVQMTDPEHCLAIDVTYASPDTEDDIMKHNATYLNLFGENLQPGDKRSARIRQVLCKGEVNLSDVLDLYHEFLDSL</sequence>
<dbReference type="RefSeq" id="WP_209976060.1">
    <property type="nucleotide sequence ID" value="NZ_JAGGLB010000024.1"/>
</dbReference>